<name>A0ABD3QRA6_9STRA</name>
<feature type="transmembrane region" description="Helical" evidence="2">
    <location>
        <begin position="487"/>
        <end position="506"/>
    </location>
</feature>
<dbReference type="EMBL" id="JABMIG020000017">
    <property type="protein sequence ID" value="KAL3802775.1"/>
    <property type="molecule type" value="Genomic_DNA"/>
</dbReference>
<protein>
    <recommendedName>
        <fullName evidence="5">Transmembrane protein</fullName>
    </recommendedName>
</protein>
<accession>A0ABD3QRA6</accession>
<keyword evidence="2" id="KW-0812">Transmembrane</keyword>
<organism evidence="3 4">
    <name type="scientific">Cyclotella cryptica</name>
    <dbReference type="NCBI Taxonomy" id="29204"/>
    <lineage>
        <taxon>Eukaryota</taxon>
        <taxon>Sar</taxon>
        <taxon>Stramenopiles</taxon>
        <taxon>Ochrophyta</taxon>
        <taxon>Bacillariophyta</taxon>
        <taxon>Coscinodiscophyceae</taxon>
        <taxon>Thalassiosirophycidae</taxon>
        <taxon>Stephanodiscales</taxon>
        <taxon>Stephanodiscaceae</taxon>
        <taxon>Cyclotella</taxon>
    </lineage>
</organism>
<feature type="transmembrane region" description="Helical" evidence="2">
    <location>
        <begin position="37"/>
        <end position="58"/>
    </location>
</feature>
<keyword evidence="2" id="KW-0472">Membrane</keyword>
<comment type="caution">
    <text evidence="3">The sequence shown here is derived from an EMBL/GenBank/DDBJ whole genome shotgun (WGS) entry which is preliminary data.</text>
</comment>
<dbReference type="AlphaFoldDB" id="A0ABD3QRA6"/>
<evidence type="ECO:0000313" key="4">
    <source>
        <dbReference type="Proteomes" id="UP001516023"/>
    </source>
</evidence>
<dbReference type="PANTHER" id="PTHR21650:SF4">
    <property type="entry name" value="MEMBRALIN"/>
    <property type="match status" value="1"/>
</dbReference>
<feature type="transmembrane region" description="Helical" evidence="2">
    <location>
        <begin position="537"/>
        <end position="557"/>
    </location>
</feature>
<evidence type="ECO:0000256" key="1">
    <source>
        <dbReference type="SAM" id="MobiDB-lite"/>
    </source>
</evidence>
<keyword evidence="4" id="KW-1185">Reference proteome</keyword>
<reference evidence="3 4" key="1">
    <citation type="journal article" date="2020" name="G3 (Bethesda)">
        <title>Improved Reference Genome for Cyclotella cryptica CCMP332, a Model for Cell Wall Morphogenesis, Salinity Adaptation, and Lipid Production in Diatoms (Bacillariophyta).</title>
        <authorList>
            <person name="Roberts W.R."/>
            <person name="Downey K.M."/>
            <person name="Ruck E.C."/>
            <person name="Traller J.C."/>
            <person name="Alverson A.J."/>
        </authorList>
    </citation>
    <scope>NUCLEOTIDE SEQUENCE [LARGE SCALE GENOMIC DNA]</scope>
    <source>
        <strain evidence="3 4">CCMP332</strain>
    </source>
</reference>
<feature type="transmembrane region" description="Helical" evidence="2">
    <location>
        <begin position="430"/>
        <end position="455"/>
    </location>
</feature>
<keyword evidence="2" id="KW-1133">Transmembrane helix</keyword>
<evidence type="ECO:0000313" key="3">
    <source>
        <dbReference type="EMBL" id="KAL3802775.1"/>
    </source>
</evidence>
<feature type="region of interest" description="Disordered" evidence="1">
    <location>
        <begin position="596"/>
        <end position="618"/>
    </location>
</feature>
<dbReference type="Proteomes" id="UP001516023">
    <property type="component" value="Unassembled WGS sequence"/>
</dbReference>
<proteinExistence type="predicted"/>
<gene>
    <name evidence="3" type="ORF">HJC23_007552</name>
</gene>
<feature type="compositionally biased region" description="Polar residues" evidence="1">
    <location>
        <begin position="604"/>
        <end position="618"/>
    </location>
</feature>
<sequence length="713" mass="79611">MSSTSRMEQVFFATHSKISHSILRHSSHRFRSTVEHFVLGLAVCGFCVVLLSHVTFVHRGDFLRGGTMEERCPGDDGHGRHEQECVGRGGVSVYSILIQLIRSAYGWLMSSTTASSSGNTSHGVEDHAVYSPWTNGKQIPMSCLGSIPSFSEDADVTHILLHTHRNHDVRNGAAKSVGSRAFTVHAGKRDNELILTGMPLSMQDPVDSSMQHQLRSCFVIDNNVTTDEKGNEGISSLFGFTKEQRNEKQVPNCPLDIVALLAQHGYLTNFRHNVTHQDSRTNYPTTIYSYSHAKGLLLLSPTLKQRHNISTQFVIASSTDVNCFGEPFVQNIVFSIVGPDTVILNWVLGQQQRILRNRGHDSKRIRFVYHWKTGKEIDLDLFDMDHYAFSSSSGGSSSKYGMDSLTRHPILQYVIPKIYKHPLCRLLRFLLFKLAVFLSTLFIFFLTTSLVSFTFQETQDRMLEFTIQLQSYVRARLPLGGLIVRHILENLVFVPVMVGMIFFLIEFYGGDKFLAFMVLSMVWIAEVFSAISCPIGFTYASLGSTVLFLLHTMLFFLNRYELPAIHAGLITPEMPRMMRIHDVNNVNVRPRIAHSAHVPDDHQTSGNTAPTEPLSSPTTDLYTPISEQRAMLPPIPGPMRSYVAAASSSLQSIRSLASIQSLSSLADRASSPNWLYGFTNNSNGVTDSEDEDSYMAYVGDGARSTLSMAVDSR</sequence>
<evidence type="ECO:0000256" key="2">
    <source>
        <dbReference type="SAM" id="Phobius"/>
    </source>
</evidence>
<evidence type="ECO:0008006" key="5">
    <source>
        <dbReference type="Google" id="ProtNLM"/>
    </source>
</evidence>
<dbReference type="PANTHER" id="PTHR21650">
    <property type="entry name" value="MEMBRALIN/KINETOCHORE PROTEIN NUF2"/>
    <property type="match status" value="1"/>
</dbReference>